<dbReference type="GO" id="GO:0016301">
    <property type="term" value="F:kinase activity"/>
    <property type="evidence" value="ECO:0007669"/>
    <property type="project" value="UniProtKB-KW"/>
</dbReference>
<protein>
    <submittedName>
        <fullName evidence="4">Probable serine/threonine-protein kinase cdc7</fullName>
    </submittedName>
</protein>
<dbReference type="GeneID" id="108621097"/>
<dbReference type="RefSeq" id="XP_017873731.1">
    <property type="nucleotide sequence ID" value="XM_018018242.1"/>
</dbReference>
<keyword evidence="4" id="KW-0418">Kinase</keyword>
<keyword evidence="3" id="KW-1185">Reference proteome</keyword>
<name>A0ABM1Q2P5_DROAR</name>
<dbReference type="PANTHER" id="PTHR15286">
    <property type="entry name" value="RAS-ASSOCIATING DOMAIN CONTAINING PROTEIN"/>
    <property type="match status" value="1"/>
</dbReference>
<sequence length="397" mass="45340">NANNNNNQHIYSQLSKSSNELRRASPNEYINSNNNNNNSSNEHLCDIYVNSNISSNNNNNNNNNNSPELYKQTPTISSNGALVPPPYRDPPPPRNSPMCQMPRLPPSSSAAETISNASSTTNPFLSDYEAHSNNNNNNNNASNQCMDEGESMFQATQYNDLLQLIKFQREKITAQQLELQKFDSEIVFLESRERDHAIELEVISREISKADQIFRQGSEQLQTLQYVEEENELVKQQEKTLKSEIALLRSKLANCETELLQCKNKMRLLMDDIELEQQQQNNRQTVERDFLMEMERIQSDIDQALHNTDTSNKTADNLKKELLMIEHAIADKKRQVEQLVNEMKEVNLQSLTVTTTEEIKHLLEGPNKQGSSRRIIGSPRQLETAVPTSKNPHGVWV</sequence>
<evidence type="ECO:0000313" key="4">
    <source>
        <dbReference type="RefSeq" id="XP_017873731.1"/>
    </source>
</evidence>
<keyword evidence="4" id="KW-0808">Transferase</keyword>
<feature type="compositionally biased region" description="Polar residues" evidence="2">
    <location>
        <begin position="106"/>
        <end position="124"/>
    </location>
</feature>
<proteinExistence type="predicted"/>
<feature type="compositionally biased region" description="Pro residues" evidence="2">
    <location>
        <begin position="83"/>
        <end position="95"/>
    </location>
</feature>
<feature type="region of interest" description="Disordered" evidence="2">
    <location>
        <begin position="365"/>
        <end position="397"/>
    </location>
</feature>
<evidence type="ECO:0000256" key="1">
    <source>
        <dbReference type="SAM" id="Coils"/>
    </source>
</evidence>
<accession>A0ABM1Q2P5</accession>
<feature type="coiled-coil region" evidence="1">
    <location>
        <begin position="224"/>
        <end position="265"/>
    </location>
</feature>
<organism evidence="3 4">
    <name type="scientific">Drosophila arizonae</name>
    <name type="common">Fruit fly</name>
    <dbReference type="NCBI Taxonomy" id="7263"/>
    <lineage>
        <taxon>Eukaryota</taxon>
        <taxon>Metazoa</taxon>
        <taxon>Ecdysozoa</taxon>
        <taxon>Arthropoda</taxon>
        <taxon>Hexapoda</taxon>
        <taxon>Insecta</taxon>
        <taxon>Pterygota</taxon>
        <taxon>Neoptera</taxon>
        <taxon>Endopterygota</taxon>
        <taxon>Diptera</taxon>
        <taxon>Brachycera</taxon>
        <taxon>Muscomorpha</taxon>
        <taxon>Ephydroidea</taxon>
        <taxon>Drosophilidae</taxon>
        <taxon>Drosophila</taxon>
    </lineage>
</organism>
<feature type="region of interest" description="Disordered" evidence="2">
    <location>
        <begin position="55"/>
        <end position="145"/>
    </location>
</feature>
<evidence type="ECO:0000313" key="3">
    <source>
        <dbReference type="Proteomes" id="UP000694904"/>
    </source>
</evidence>
<reference evidence="4" key="3">
    <citation type="submission" date="2025-08" db="UniProtKB">
        <authorList>
            <consortium name="RefSeq"/>
        </authorList>
    </citation>
    <scope>IDENTIFICATION</scope>
    <source>
        <tissue evidence="4">Whole organism</tissue>
    </source>
</reference>
<keyword evidence="1" id="KW-0175">Coiled coil</keyword>
<feature type="compositionally biased region" description="Low complexity" evidence="2">
    <location>
        <begin position="55"/>
        <end position="66"/>
    </location>
</feature>
<dbReference type="PANTHER" id="PTHR15286:SF6">
    <property type="entry name" value="GH01133P"/>
    <property type="match status" value="1"/>
</dbReference>
<gene>
    <name evidence="4" type="primary">LOC108621097</name>
</gene>
<feature type="coiled-coil region" evidence="1">
    <location>
        <begin position="315"/>
        <end position="349"/>
    </location>
</feature>
<feature type="non-terminal residue" evidence="4">
    <location>
        <position position="1"/>
    </location>
</feature>
<dbReference type="Proteomes" id="UP000694904">
    <property type="component" value="Chromosome 2"/>
</dbReference>
<reference evidence="3" key="2">
    <citation type="journal article" date="2016" name="G3 (Bethesda)">
        <title>Genome Evolution in Three Species of Cactophilic Drosophila.</title>
        <authorList>
            <person name="Sanchez-Flores A."/>
            <person name="Penazola F."/>
            <person name="Carpinteyro-Ponce J."/>
            <person name="Nazario-Yepiz N."/>
            <person name="Abreu-Goodger C."/>
            <person name="Machado C.A."/>
            <person name="Markow T.A."/>
        </authorList>
    </citation>
    <scope>NUCLEOTIDE SEQUENCE [LARGE SCALE GENOMIC DNA]</scope>
</reference>
<reference evidence="3" key="1">
    <citation type="journal article" date="1997" name="Nucleic Acids Res.">
        <title>tRNAscan-SE: a program for improved detection of transfer RNA genes in genomic sequence.</title>
        <authorList>
            <person name="Lowe T.M."/>
            <person name="Eddy S.R."/>
        </authorList>
    </citation>
    <scope>NUCLEOTIDE SEQUENCE [LARGE SCALE GENOMIC DNA]</scope>
</reference>
<evidence type="ECO:0000256" key="2">
    <source>
        <dbReference type="SAM" id="MobiDB-lite"/>
    </source>
</evidence>
<dbReference type="InterPro" id="IPR033593">
    <property type="entry name" value="N-RASSF"/>
</dbReference>